<feature type="transmembrane region" description="Helical" evidence="1">
    <location>
        <begin position="12"/>
        <end position="32"/>
    </location>
</feature>
<protein>
    <submittedName>
        <fullName evidence="2">DUF5058 family protein</fullName>
    </submittedName>
</protein>
<keyword evidence="1" id="KW-1133">Transmembrane helix</keyword>
<gene>
    <name evidence="2" type="ORF">NK118_07915</name>
</gene>
<organism evidence="2 3">
    <name type="scientific">Ohessyouella blattaphilus</name>
    <dbReference type="NCBI Taxonomy" id="2949333"/>
    <lineage>
        <taxon>Bacteria</taxon>
        <taxon>Bacillati</taxon>
        <taxon>Bacillota</taxon>
        <taxon>Clostridia</taxon>
        <taxon>Lachnospirales</taxon>
        <taxon>Lachnospiraceae</taxon>
        <taxon>Ohessyouella</taxon>
    </lineage>
</organism>
<dbReference type="Proteomes" id="UP001523565">
    <property type="component" value="Unassembled WGS sequence"/>
</dbReference>
<evidence type="ECO:0000313" key="3">
    <source>
        <dbReference type="Proteomes" id="UP001523565"/>
    </source>
</evidence>
<feature type="transmembrane region" description="Helical" evidence="1">
    <location>
        <begin position="121"/>
        <end position="147"/>
    </location>
</feature>
<evidence type="ECO:0000256" key="1">
    <source>
        <dbReference type="SAM" id="Phobius"/>
    </source>
</evidence>
<reference evidence="2 3" key="1">
    <citation type="journal article" date="2022" name="Genome Biol. Evol.">
        <title>Host diet, physiology and behaviors set the stage for Lachnospiraceae cladogenesis.</title>
        <authorList>
            <person name="Vera-Ponce De Leon A."/>
            <person name="Schneider M."/>
            <person name="Jahnes B.C."/>
            <person name="Sadowski V."/>
            <person name="Camuy-Velez L.A."/>
            <person name="Duan J."/>
            <person name="Sabree Z.L."/>
        </authorList>
    </citation>
    <scope>NUCLEOTIDE SEQUENCE [LARGE SCALE GENOMIC DNA]</scope>
    <source>
        <strain evidence="2 3">PAL227</strain>
    </source>
</reference>
<dbReference type="EMBL" id="JAMZFV010000010">
    <property type="protein sequence ID" value="MCP1110173.1"/>
    <property type="molecule type" value="Genomic_DNA"/>
</dbReference>
<keyword evidence="1" id="KW-0472">Membrane</keyword>
<feature type="transmembrane region" description="Helical" evidence="1">
    <location>
        <begin position="218"/>
        <end position="234"/>
    </location>
</feature>
<feature type="transmembrane region" description="Helical" evidence="1">
    <location>
        <begin position="53"/>
        <end position="75"/>
    </location>
</feature>
<feature type="transmembrane region" description="Helical" evidence="1">
    <location>
        <begin position="188"/>
        <end position="206"/>
    </location>
</feature>
<keyword evidence="3" id="KW-1185">Reference proteome</keyword>
<sequence>MKNFLEIANSQTLFILCLVPILLVVGQSVIFVRMGLKRTKELNMNQTNVKKAMVNSAVFSLLPSLPIVITVAALMPSLGKYVPWLRLSVIGSVSYESAAADMTLRMFGYEGMGDASVSGPAFISAVWVMCGVSIVWPLVNVLLLKFYDGRVKSAQSSGGFMKVAAGAMFIGLMCVMFVPRAVNFQDPVGIVVCLTAGIAVVLLDWISKKLSLKWLSDFSFPMAMIMGMAMAIIIS</sequence>
<accession>A0ABT1EHM3</accession>
<dbReference type="Pfam" id="PF16481">
    <property type="entry name" value="DUF5058"/>
    <property type="match status" value="1"/>
</dbReference>
<proteinExistence type="predicted"/>
<feature type="transmembrane region" description="Helical" evidence="1">
    <location>
        <begin position="159"/>
        <end position="182"/>
    </location>
</feature>
<name>A0ABT1EHM3_9FIRM</name>
<comment type="caution">
    <text evidence="2">The sequence shown here is derived from an EMBL/GenBank/DDBJ whole genome shotgun (WGS) entry which is preliminary data.</text>
</comment>
<evidence type="ECO:0000313" key="2">
    <source>
        <dbReference type="EMBL" id="MCP1110173.1"/>
    </source>
</evidence>
<dbReference type="InterPro" id="IPR032479">
    <property type="entry name" value="DUF5058"/>
</dbReference>
<keyword evidence="1" id="KW-0812">Transmembrane</keyword>
<dbReference type="RefSeq" id="WP_262069054.1">
    <property type="nucleotide sequence ID" value="NZ_JAMXOC010000010.1"/>
</dbReference>